<organism evidence="1">
    <name type="scientific">Arundo donax</name>
    <name type="common">Giant reed</name>
    <name type="synonym">Donax arundinaceus</name>
    <dbReference type="NCBI Taxonomy" id="35708"/>
    <lineage>
        <taxon>Eukaryota</taxon>
        <taxon>Viridiplantae</taxon>
        <taxon>Streptophyta</taxon>
        <taxon>Embryophyta</taxon>
        <taxon>Tracheophyta</taxon>
        <taxon>Spermatophyta</taxon>
        <taxon>Magnoliopsida</taxon>
        <taxon>Liliopsida</taxon>
        <taxon>Poales</taxon>
        <taxon>Poaceae</taxon>
        <taxon>PACMAD clade</taxon>
        <taxon>Arundinoideae</taxon>
        <taxon>Arundineae</taxon>
        <taxon>Arundo</taxon>
    </lineage>
</organism>
<sequence length="75" mass="8540">MASNCSSAPNCKVFRSSLSSSWSVLRAMAATESVFLYCQVAYKDLLNVECLRIERQMINSKLSFIDVTEQLRRLE</sequence>
<name>A0A0A9FQW6_ARUDO</name>
<reference evidence="1" key="1">
    <citation type="submission" date="2014-09" db="EMBL/GenBank/DDBJ databases">
        <authorList>
            <person name="Magalhaes I.L.F."/>
            <person name="Oliveira U."/>
            <person name="Santos F.R."/>
            <person name="Vidigal T.H.D.A."/>
            <person name="Brescovit A.D."/>
            <person name="Santos A.J."/>
        </authorList>
    </citation>
    <scope>NUCLEOTIDE SEQUENCE</scope>
    <source>
        <tissue evidence="1">Shoot tissue taken approximately 20 cm above the soil surface</tissue>
    </source>
</reference>
<accession>A0A0A9FQW6</accession>
<dbReference type="AlphaFoldDB" id="A0A0A9FQW6"/>
<protein>
    <submittedName>
        <fullName evidence="1">Uncharacterized protein</fullName>
    </submittedName>
</protein>
<dbReference type="EMBL" id="GBRH01185180">
    <property type="protein sequence ID" value="JAE12716.1"/>
    <property type="molecule type" value="Transcribed_RNA"/>
</dbReference>
<evidence type="ECO:0000313" key="1">
    <source>
        <dbReference type="EMBL" id="JAE12716.1"/>
    </source>
</evidence>
<proteinExistence type="predicted"/>
<reference evidence="1" key="2">
    <citation type="journal article" date="2015" name="Data Brief">
        <title>Shoot transcriptome of the giant reed, Arundo donax.</title>
        <authorList>
            <person name="Barrero R.A."/>
            <person name="Guerrero F.D."/>
            <person name="Moolhuijzen P."/>
            <person name="Goolsby J.A."/>
            <person name="Tidwell J."/>
            <person name="Bellgard S.E."/>
            <person name="Bellgard M.I."/>
        </authorList>
    </citation>
    <scope>NUCLEOTIDE SEQUENCE</scope>
    <source>
        <tissue evidence="1">Shoot tissue taken approximately 20 cm above the soil surface</tissue>
    </source>
</reference>